<evidence type="ECO:0000256" key="1">
    <source>
        <dbReference type="ARBA" id="ARBA00001946"/>
    </source>
</evidence>
<keyword evidence="13" id="KW-0999">Mitochondrion inner membrane</keyword>
<evidence type="ECO:0000256" key="11">
    <source>
        <dbReference type="ARBA" id="ARBA00050454"/>
    </source>
</evidence>
<comment type="cofactor">
    <cofactor evidence="1 13">
        <name>Mg(2+)</name>
        <dbReference type="ChEBI" id="CHEBI:18420"/>
    </cofactor>
</comment>
<keyword evidence="13" id="KW-0496">Mitochondrion</keyword>
<evidence type="ECO:0000256" key="6">
    <source>
        <dbReference type="ARBA" id="ARBA00022692"/>
    </source>
</evidence>
<dbReference type="InterPro" id="IPR000537">
    <property type="entry name" value="UbiA_prenyltransferase"/>
</dbReference>
<evidence type="ECO:0000256" key="8">
    <source>
        <dbReference type="ARBA" id="ARBA00023136"/>
    </source>
</evidence>
<feature type="transmembrane region" description="Helical" evidence="13">
    <location>
        <begin position="127"/>
        <end position="145"/>
    </location>
</feature>
<dbReference type="OrthoDB" id="18170at2759"/>
<dbReference type="InterPro" id="IPR030470">
    <property type="entry name" value="UbiA_prenylTrfase_CS"/>
</dbReference>
<dbReference type="AlphaFoldDB" id="T2M813"/>
<comment type="catalytic activity">
    <reaction evidence="10">
        <text>all-trans-decaprenyl diphosphate + 4-hydroxybenzoate = 4-hydroxy-3-(all-trans-decaprenyl)benzoate + diphosphate</text>
        <dbReference type="Rhea" id="RHEA:44564"/>
        <dbReference type="ChEBI" id="CHEBI:17879"/>
        <dbReference type="ChEBI" id="CHEBI:33019"/>
        <dbReference type="ChEBI" id="CHEBI:60721"/>
        <dbReference type="ChEBI" id="CHEBI:84503"/>
        <dbReference type="EC" id="2.5.1.39"/>
    </reaction>
    <physiologicalReaction direction="left-to-right" evidence="10">
        <dbReference type="Rhea" id="RHEA:44565"/>
    </physiologicalReaction>
</comment>
<keyword evidence="7 13" id="KW-1133">Transmembrane helix</keyword>
<evidence type="ECO:0000256" key="4">
    <source>
        <dbReference type="ARBA" id="ARBA00022679"/>
    </source>
</evidence>
<dbReference type="PANTHER" id="PTHR11048">
    <property type="entry name" value="PRENYLTRANSFERASES"/>
    <property type="match status" value="1"/>
</dbReference>
<dbReference type="PANTHER" id="PTHR11048:SF28">
    <property type="entry name" value="4-HYDROXYBENZOATE POLYPRENYLTRANSFERASE, MITOCHONDRIAL"/>
    <property type="match status" value="1"/>
</dbReference>
<evidence type="ECO:0000256" key="12">
    <source>
        <dbReference type="ARBA" id="ARBA00051182"/>
    </source>
</evidence>
<protein>
    <recommendedName>
        <fullName evidence="13">4-hydroxybenzoate polyprenyltransferase, mitochondrial</fullName>
        <shortName evidence="13">4-HB polyprenyltransferase</shortName>
        <ecNumber evidence="13">2.5.1.39</ecNumber>
    </recommendedName>
    <alternativeName>
        <fullName evidence="13">Para-hydroxybenzoate--polyprenyltransferase</fullName>
        <shortName evidence="13">PHB:PPT</shortName>
        <shortName evidence="13">PHB:polyprenyltransferase</shortName>
    </alternativeName>
</protein>
<evidence type="ECO:0000256" key="2">
    <source>
        <dbReference type="ARBA" id="ARBA00004141"/>
    </source>
</evidence>
<dbReference type="InterPro" id="IPR006370">
    <property type="entry name" value="HB_polyprenyltransferase-like"/>
</dbReference>
<reference evidence="14" key="1">
    <citation type="journal article" date="2013" name="Genome Biol. Evol.">
        <title>Punctuated emergences of genetic and phenotypic innovations in eumetazoan, bilaterian, euteleostome, and hominidae ancestors.</title>
        <authorList>
            <person name="Wenger Y."/>
            <person name="Galliot B."/>
        </authorList>
    </citation>
    <scope>NUCLEOTIDE SEQUENCE</scope>
    <source>
        <tissue evidence="14">Whole animals</tissue>
    </source>
</reference>
<dbReference type="HAMAP" id="MF_01635">
    <property type="entry name" value="UbiA"/>
    <property type="match status" value="1"/>
</dbReference>
<gene>
    <name evidence="14" type="primary">COQ2</name>
</gene>
<accession>T2M813</accession>
<keyword evidence="5 13" id="KW-0831">Ubiquinone biosynthesis</keyword>
<dbReference type="PROSITE" id="PS00943">
    <property type="entry name" value="UBIA"/>
    <property type="match status" value="1"/>
</dbReference>
<organism evidence="14">
    <name type="scientific">Hydra vulgaris</name>
    <name type="common">Hydra</name>
    <name type="synonym">Hydra attenuata</name>
    <dbReference type="NCBI Taxonomy" id="6087"/>
    <lineage>
        <taxon>Eukaryota</taxon>
        <taxon>Metazoa</taxon>
        <taxon>Cnidaria</taxon>
        <taxon>Hydrozoa</taxon>
        <taxon>Hydroidolina</taxon>
        <taxon>Anthoathecata</taxon>
        <taxon>Aplanulata</taxon>
        <taxon>Hydridae</taxon>
        <taxon>Hydra</taxon>
    </lineage>
</organism>
<dbReference type="InterPro" id="IPR044878">
    <property type="entry name" value="UbiA_sf"/>
</dbReference>
<feature type="transmembrane region" description="Helical" evidence="13">
    <location>
        <begin position="219"/>
        <end position="239"/>
    </location>
</feature>
<dbReference type="OMA" id="KFEHTIF"/>
<dbReference type="GO" id="GO:0008299">
    <property type="term" value="P:isoprenoid biosynthetic process"/>
    <property type="evidence" value="ECO:0007669"/>
    <property type="project" value="UniProtKB-UniRule"/>
</dbReference>
<dbReference type="Gene3D" id="1.10.357.140">
    <property type="entry name" value="UbiA prenyltransferase"/>
    <property type="match status" value="1"/>
</dbReference>
<dbReference type="GO" id="GO:0006744">
    <property type="term" value="P:ubiquinone biosynthetic process"/>
    <property type="evidence" value="ECO:0007669"/>
    <property type="project" value="UniProtKB-UniRule"/>
</dbReference>
<dbReference type="FunFam" id="1.10.357.140:FF:000003">
    <property type="entry name" value="4-hydroxybenzoate polyprenyltransferase, mitochondrial"/>
    <property type="match status" value="1"/>
</dbReference>
<comment type="similarity">
    <text evidence="3 13">Belongs to the UbiA prenyltransferase family.</text>
</comment>
<feature type="transmembrane region" description="Helical" evidence="13">
    <location>
        <begin position="294"/>
        <end position="311"/>
    </location>
</feature>
<feature type="transmembrane region" description="Helical" evidence="13">
    <location>
        <begin position="355"/>
        <end position="373"/>
    </location>
</feature>
<keyword evidence="9 13" id="KW-0414">Isoprene biosynthesis</keyword>
<proteinExistence type="evidence at transcript level"/>
<dbReference type="GO" id="GO:0008412">
    <property type="term" value="F:4-hydroxybenzoate polyprenyltransferase activity"/>
    <property type="evidence" value="ECO:0007669"/>
    <property type="project" value="UniProtKB-EC"/>
</dbReference>
<evidence type="ECO:0000256" key="7">
    <source>
        <dbReference type="ARBA" id="ARBA00022989"/>
    </source>
</evidence>
<dbReference type="InterPro" id="IPR039653">
    <property type="entry name" value="Prenyltransferase"/>
</dbReference>
<keyword evidence="6 13" id="KW-0812">Transmembrane</keyword>
<evidence type="ECO:0000256" key="5">
    <source>
        <dbReference type="ARBA" id="ARBA00022688"/>
    </source>
</evidence>
<feature type="transmembrane region" description="Helical" evidence="13">
    <location>
        <begin position="317"/>
        <end position="334"/>
    </location>
</feature>
<evidence type="ECO:0000256" key="13">
    <source>
        <dbReference type="HAMAP-Rule" id="MF_03189"/>
    </source>
</evidence>
<dbReference type="EC" id="2.5.1.39" evidence="13"/>
<comment type="function">
    <text evidence="13">Catalyzes the prenylation of para-hydroxybenzoate (PHB) with an all-trans polyprenyl group. Mediates the second step in the final reaction sequence of coenzyme Q (CoQ) biosynthesis, which is the condensation of the polyisoprenoid side chain with PHB, generating the first membrane-bound Q intermediate.</text>
</comment>
<name>T2M813_HYDVU</name>
<evidence type="ECO:0000256" key="10">
    <source>
        <dbReference type="ARBA" id="ARBA00049890"/>
    </source>
</evidence>
<comment type="catalytic activity">
    <reaction evidence="12">
        <text>an all-trans-polyprenyl diphosphate + 4-hydroxybenzoate = a 4-hydroxy-3-(all-trans-polyprenyl)benzoate + diphosphate</text>
        <dbReference type="Rhea" id="RHEA:44504"/>
        <dbReference type="Rhea" id="RHEA-COMP:9514"/>
        <dbReference type="Rhea" id="RHEA-COMP:9564"/>
        <dbReference type="ChEBI" id="CHEBI:17879"/>
        <dbReference type="ChEBI" id="CHEBI:33019"/>
        <dbReference type="ChEBI" id="CHEBI:58914"/>
        <dbReference type="ChEBI" id="CHEBI:78396"/>
        <dbReference type="EC" id="2.5.1.39"/>
    </reaction>
    <physiologicalReaction direction="left-to-right" evidence="12">
        <dbReference type="Rhea" id="RHEA:44505"/>
    </physiologicalReaction>
</comment>
<feature type="transmembrane region" description="Helical" evidence="13">
    <location>
        <begin position="245"/>
        <end position="263"/>
    </location>
</feature>
<evidence type="ECO:0000313" key="14">
    <source>
        <dbReference type="EMBL" id="CDG68060.1"/>
    </source>
</evidence>
<dbReference type="KEGG" id="hmg:100209700"/>
<evidence type="ECO:0000256" key="9">
    <source>
        <dbReference type="ARBA" id="ARBA00023229"/>
    </source>
</evidence>
<dbReference type="Pfam" id="PF01040">
    <property type="entry name" value="UbiA"/>
    <property type="match status" value="1"/>
</dbReference>
<dbReference type="UniPathway" id="UPA00232"/>
<sequence length="391" mass="43856">MLSIKRSQSILSKRNFFGTASLCLIQENKTINSYSGLASEKRNFFYHSQKCIPFRNNTLFQKIKVSQPFESRSLLTNAIYECSPKLIKPYLDLIRFQRTIGTWLLFFPGSWSIAMAAPVGMFPDAKLLLLFGIGSFLMRSSGCIINDMWDKEFDKKVTRTASRPLATGALSQTEALIFLSGMLSCSLCVLLTLNWYSIFLGAFSMSLVVTYPLFKRVTYWPQLVLGATLNWGALLGWSAVQGECNWIVCLPLYMAGISWTLLYDTIYAHQDKVDDALIGVKSTALLFGDNTKKMLSLFSACMVTGLFVSGYSSEQSWPYYLSLLLVGLHLSWQIQTVNLANPADCSGKFTSNKNIGLILFFGILLSNLLKPQVEDVRCNSLMISEKQVEDV</sequence>
<dbReference type="EMBL" id="HAAD01001828">
    <property type="protein sequence ID" value="CDG68060.1"/>
    <property type="molecule type" value="mRNA"/>
</dbReference>
<comment type="pathway">
    <text evidence="13">Cofactor biosynthesis; ubiquinone biosynthesis.</text>
</comment>
<keyword evidence="8 13" id="KW-0472">Membrane</keyword>
<dbReference type="NCBIfam" id="TIGR01474">
    <property type="entry name" value="ubiA_proteo"/>
    <property type="match status" value="1"/>
</dbReference>
<comment type="catalytic activity">
    <reaction evidence="11">
        <text>all-trans-nonaprenyl diphosphate + 4-hydroxybenzoate = 4-hydroxy-3-(all-trans-nonaprenyl)benzoate + diphosphate</text>
        <dbReference type="Rhea" id="RHEA:17709"/>
        <dbReference type="ChEBI" id="CHEBI:17879"/>
        <dbReference type="ChEBI" id="CHEBI:33019"/>
        <dbReference type="ChEBI" id="CHEBI:58391"/>
        <dbReference type="ChEBI" id="CHEBI:84502"/>
        <dbReference type="EC" id="2.5.1.39"/>
    </reaction>
    <physiologicalReaction direction="left-to-right" evidence="11">
        <dbReference type="Rhea" id="RHEA:17710"/>
    </physiologicalReaction>
</comment>
<dbReference type="CDD" id="cd13959">
    <property type="entry name" value="PT_UbiA_COQ2"/>
    <property type="match status" value="1"/>
</dbReference>
<feature type="transmembrane region" description="Helical" evidence="13">
    <location>
        <begin position="100"/>
        <end position="121"/>
    </location>
</feature>
<keyword evidence="4 13" id="KW-0808">Transferase</keyword>
<comment type="subcellular location">
    <subcellularLocation>
        <location evidence="2">Membrane</location>
        <topology evidence="2">Multi-pass membrane protein</topology>
    </subcellularLocation>
    <subcellularLocation>
        <location evidence="13">Mitochondrion inner membrane</location>
        <topology evidence="13">Multi-pass membrane protein</topology>
        <orientation evidence="13">Matrix side</orientation>
    </subcellularLocation>
</comment>
<dbReference type="GO" id="GO:0005743">
    <property type="term" value="C:mitochondrial inner membrane"/>
    <property type="evidence" value="ECO:0007669"/>
    <property type="project" value="UniProtKB-SubCell"/>
</dbReference>
<evidence type="ECO:0000256" key="3">
    <source>
        <dbReference type="ARBA" id="ARBA00005985"/>
    </source>
</evidence>